<feature type="compositionally biased region" description="Polar residues" evidence="1">
    <location>
        <begin position="85"/>
        <end position="100"/>
    </location>
</feature>
<proteinExistence type="predicted"/>
<feature type="compositionally biased region" description="Basic and acidic residues" evidence="1">
    <location>
        <begin position="65"/>
        <end position="80"/>
    </location>
</feature>
<sequence>MPTAFAAVASRRAALFQTRGLVARGWNLPNVPIGRHLPGRCLASSSNDDPTRSDPSVSAAAASAEWRKSQLNKIEEKFGLEKTAGPSSVNGSATNEATESTRPRAVVATEEPLKIESDEDLQPMWKDMESRVTRRRPLTVEQRGGKVGRRNVRKSDEDMWLQAGLYDDDNKSSQ</sequence>
<evidence type="ECO:0000313" key="2">
    <source>
        <dbReference type="EMBL" id="CAD8315676.1"/>
    </source>
</evidence>
<gene>
    <name evidence="2" type="ORF">TDUB1175_LOCUS14468</name>
</gene>
<name>A0A7R9W6L0_9STRA</name>
<protein>
    <submittedName>
        <fullName evidence="2">Uncharacterized protein</fullName>
    </submittedName>
</protein>
<dbReference type="AlphaFoldDB" id="A0A7R9W6L0"/>
<feature type="compositionally biased region" description="Polar residues" evidence="1">
    <location>
        <begin position="43"/>
        <end position="56"/>
    </location>
</feature>
<feature type="region of interest" description="Disordered" evidence="1">
    <location>
        <begin position="42"/>
        <end position="156"/>
    </location>
</feature>
<organism evidence="2">
    <name type="scientific">Pseudictyota dubia</name>
    <dbReference type="NCBI Taxonomy" id="2749911"/>
    <lineage>
        <taxon>Eukaryota</taxon>
        <taxon>Sar</taxon>
        <taxon>Stramenopiles</taxon>
        <taxon>Ochrophyta</taxon>
        <taxon>Bacillariophyta</taxon>
        <taxon>Mediophyceae</taxon>
        <taxon>Biddulphiophycidae</taxon>
        <taxon>Eupodiscales</taxon>
        <taxon>Odontellaceae</taxon>
        <taxon>Pseudictyota</taxon>
    </lineage>
</organism>
<dbReference type="EMBL" id="HBED01029035">
    <property type="protein sequence ID" value="CAD8315676.1"/>
    <property type="molecule type" value="Transcribed_RNA"/>
</dbReference>
<reference evidence="2" key="1">
    <citation type="submission" date="2021-01" db="EMBL/GenBank/DDBJ databases">
        <authorList>
            <person name="Corre E."/>
            <person name="Pelletier E."/>
            <person name="Niang G."/>
            <person name="Scheremetjew M."/>
            <person name="Finn R."/>
            <person name="Kale V."/>
            <person name="Holt S."/>
            <person name="Cochrane G."/>
            <person name="Meng A."/>
            <person name="Brown T."/>
            <person name="Cohen L."/>
        </authorList>
    </citation>
    <scope>NUCLEOTIDE SEQUENCE</scope>
    <source>
        <strain evidence="2">CCMP147</strain>
    </source>
</reference>
<evidence type="ECO:0000256" key="1">
    <source>
        <dbReference type="SAM" id="MobiDB-lite"/>
    </source>
</evidence>
<accession>A0A7R9W6L0</accession>